<dbReference type="InterPro" id="IPR010096">
    <property type="entry name" value="NADH-Q_OxRdtase_suN/2"/>
</dbReference>
<evidence type="ECO:0000256" key="6">
    <source>
        <dbReference type="HAMAP-Rule" id="MF_00445"/>
    </source>
</evidence>
<evidence type="ECO:0000256" key="2">
    <source>
        <dbReference type="ARBA" id="ARBA00004127"/>
    </source>
</evidence>
<feature type="transmembrane region" description="Helical" evidence="6">
    <location>
        <begin position="104"/>
        <end position="123"/>
    </location>
</feature>
<evidence type="ECO:0000313" key="9">
    <source>
        <dbReference type="EMBL" id="RBI87035.1"/>
    </source>
</evidence>
<accession>A0A365UDZ7</accession>
<dbReference type="EMBL" id="QNTQ01000002">
    <property type="protein sequence ID" value="RBI87035.1"/>
    <property type="molecule type" value="Genomic_DNA"/>
</dbReference>
<keyword evidence="4 6" id="KW-1133">Transmembrane helix</keyword>
<feature type="transmembrane region" description="Helical" evidence="6">
    <location>
        <begin position="402"/>
        <end position="424"/>
    </location>
</feature>
<gene>
    <name evidence="6" type="primary">nuoN</name>
    <name evidence="9" type="ORF">DRV85_02610</name>
</gene>
<comment type="function">
    <text evidence="1 6">NDH-1 shuttles electrons from NADH, via FMN and iron-sulfur (Fe-S) centers, to quinones in the respiratory chain. The immediate electron acceptor for the enzyme in this species is believed to be ubiquinone. Couples the redox reaction to proton translocation (for every two electrons transferred, four hydrogen ions are translocated across the cytoplasmic membrane), and thus conserves the redox energy in a proton gradient.</text>
</comment>
<reference evidence="9 10" key="1">
    <citation type="submission" date="2018-07" db="EMBL/GenBank/DDBJ databases">
        <title>Rhodosalinus sp. strain E84T genomic sequence and assembly.</title>
        <authorList>
            <person name="Liu Z.-W."/>
            <person name="Lu D.-C."/>
        </authorList>
    </citation>
    <scope>NUCLEOTIDE SEQUENCE [LARGE SCALE GENOMIC DNA]</scope>
    <source>
        <strain evidence="9 10">E84</strain>
    </source>
</reference>
<dbReference type="EC" id="7.1.1.-" evidence="6"/>
<dbReference type="GO" id="GO:0005886">
    <property type="term" value="C:plasma membrane"/>
    <property type="evidence" value="ECO:0007669"/>
    <property type="project" value="UniProtKB-SubCell"/>
</dbReference>
<evidence type="ECO:0000313" key="10">
    <source>
        <dbReference type="Proteomes" id="UP000253370"/>
    </source>
</evidence>
<evidence type="ECO:0000259" key="8">
    <source>
        <dbReference type="Pfam" id="PF00361"/>
    </source>
</evidence>
<feature type="transmembrane region" description="Helical" evidence="6">
    <location>
        <begin position="271"/>
        <end position="290"/>
    </location>
</feature>
<feature type="transmembrane region" description="Helical" evidence="6">
    <location>
        <begin position="369"/>
        <end position="390"/>
    </location>
</feature>
<dbReference type="RefSeq" id="WP_113287883.1">
    <property type="nucleotide sequence ID" value="NZ_QNTQ01000002.1"/>
</dbReference>
<keyword evidence="10" id="KW-1185">Reference proteome</keyword>
<name>A0A365UDZ7_9RHOB</name>
<dbReference type="HAMAP" id="MF_00445">
    <property type="entry name" value="NDH1_NuoN_1"/>
    <property type="match status" value="1"/>
</dbReference>
<keyword evidence="6" id="KW-0830">Ubiquinone</keyword>
<feature type="transmembrane region" description="Helical" evidence="6">
    <location>
        <begin position="34"/>
        <end position="53"/>
    </location>
</feature>
<keyword evidence="6" id="KW-0813">Transport</keyword>
<feature type="transmembrane region" description="Helical" evidence="6">
    <location>
        <begin position="297"/>
        <end position="319"/>
    </location>
</feature>
<keyword evidence="6" id="KW-1278">Translocase</keyword>
<feature type="transmembrane region" description="Helical" evidence="6">
    <location>
        <begin position="445"/>
        <end position="478"/>
    </location>
</feature>
<dbReference type="GO" id="GO:0012505">
    <property type="term" value="C:endomembrane system"/>
    <property type="evidence" value="ECO:0007669"/>
    <property type="project" value="UniProtKB-SubCell"/>
</dbReference>
<dbReference type="Proteomes" id="UP000253370">
    <property type="component" value="Unassembled WGS sequence"/>
</dbReference>
<dbReference type="GO" id="GO:0042773">
    <property type="term" value="P:ATP synthesis coupled electron transport"/>
    <property type="evidence" value="ECO:0007669"/>
    <property type="project" value="InterPro"/>
</dbReference>
<sequence length="480" mass="50209">MIAQDLAILLPEILLAVYAMAALLGAVYTGKDALAAPLTWVTAGAFVLLALWIGTRGGGAQIAFDGMFVNDAFARFAKAALLLAAAAVLAISQDYMQRRGLLRFEYPLLVALAVVGMMVMVSAGDLMSLYLGLELQSLALYVLAAFRRDSAKSTEAGLKYFILGALSSGLLLYGASLVYGYSGTTLFSGVLEAAGEGRAAIGLLIGLVLVASGLAFKVSAVPFHMWTPDVYEGAPTPVTAFLSTAPKIAAMALFARVLFDAFGGVVADWQQVVAVLSLLSMFLGAIAAIGQTNIKRLMAYSSIAHMGYALMGLAAGTAFGVQAMLVYLAIYVAMSVGTFAFILSMERGGAPVTEIAALNMYSRHHPGRAMAMLVLLFSLAGVPPFLGFFAKLYVLRAAYEGGLVWLAVGGVVASVIGAFYYLRIVYFMYFGEERAEPVEAGGSPVLYGMLMASAIVMLVGIVNLFGIEGAAAAAAAALVQ</sequence>
<feature type="domain" description="NADH:quinone oxidoreductase/Mrp antiporter transmembrane" evidence="8">
    <location>
        <begin position="123"/>
        <end position="417"/>
    </location>
</feature>
<dbReference type="OrthoDB" id="9811718at2"/>
<dbReference type="GO" id="GO:0008137">
    <property type="term" value="F:NADH dehydrogenase (ubiquinone) activity"/>
    <property type="evidence" value="ECO:0007669"/>
    <property type="project" value="InterPro"/>
</dbReference>
<keyword evidence="6" id="KW-0874">Quinone</keyword>
<comment type="subcellular location">
    <subcellularLocation>
        <location evidence="6">Cell membrane</location>
        <topology evidence="6">Multi-pass membrane protein</topology>
    </subcellularLocation>
    <subcellularLocation>
        <location evidence="2">Endomembrane system</location>
        <topology evidence="2">Multi-pass membrane protein</topology>
    </subcellularLocation>
    <subcellularLocation>
        <location evidence="7">Membrane</location>
        <topology evidence="7">Multi-pass membrane protein</topology>
    </subcellularLocation>
</comment>
<proteinExistence type="inferred from homology"/>
<feature type="transmembrane region" description="Helical" evidence="6">
    <location>
        <begin position="325"/>
        <end position="343"/>
    </location>
</feature>
<dbReference type="NCBIfam" id="NF004440">
    <property type="entry name" value="PRK05777.1-3"/>
    <property type="match status" value="1"/>
</dbReference>
<dbReference type="InterPro" id="IPR001750">
    <property type="entry name" value="ND/Mrp_TM"/>
</dbReference>
<keyword evidence="6" id="KW-0520">NAD</keyword>
<feature type="transmembrane region" description="Helical" evidence="6">
    <location>
        <begin position="6"/>
        <end position="27"/>
    </location>
</feature>
<evidence type="ECO:0000256" key="1">
    <source>
        <dbReference type="ARBA" id="ARBA00002378"/>
    </source>
</evidence>
<keyword evidence="5 6" id="KW-0472">Membrane</keyword>
<evidence type="ECO:0000256" key="4">
    <source>
        <dbReference type="ARBA" id="ARBA00022989"/>
    </source>
</evidence>
<dbReference type="AlphaFoldDB" id="A0A365UDZ7"/>
<keyword evidence="3 6" id="KW-0812">Transmembrane</keyword>
<dbReference type="Pfam" id="PF00361">
    <property type="entry name" value="Proton_antipo_M"/>
    <property type="match status" value="1"/>
</dbReference>
<comment type="subunit">
    <text evidence="6">NDH-1 is composed of 14 different subunits. Subunits NuoA, H, J, K, L, M, N constitute the membrane sector of the complex.</text>
</comment>
<organism evidence="9 10">
    <name type="scientific">Rhodosalinus halophilus</name>
    <dbReference type="NCBI Taxonomy" id="2259333"/>
    <lineage>
        <taxon>Bacteria</taxon>
        <taxon>Pseudomonadati</taxon>
        <taxon>Pseudomonadota</taxon>
        <taxon>Alphaproteobacteria</taxon>
        <taxon>Rhodobacterales</taxon>
        <taxon>Paracoccaceae</taxon>
        <taxon>Rhodosalinus</taxon>
    </lineage>
</organism>
<dbReference type="GO" id="GO:0050136">
    <property type="term" value="F:NADH dehydrogenase (quinone) (non-electrogenic) activity"/>
    <property type="evidence" value="ECO:0007669"/>
    <property type="project" value="UniProtKB-UniRule"/>
</dbReference>
<feature type="transmembrane region" description="Helical" evidence="6">
    <location>
        <begin position="199"/>
        <end position="218"/>
    </location>
</feature>
<comment type="catalytic activity">
    <reaction evidence="6">
        <text>a quinone + NADH + 5 H(+)(in) = a quinol + NAD(+) + 4 H(+)(out)</text>
        <dbReference type="Rhea" id="RHEA:57888"/>
        <dbReference type="ChEBI" id="CHEBI:15378"/>
        <dbReference type="ChEBI" id="CHEBI:24646"/>
        <dbReference type="ChEBI" id="CHEBI:57540"/>
        <dbReference type="ChEBI" id="CHEBI:57945"/>
        <dbReference type="ChEBI" id="CHEBI:132124"/>
    </reaction>
</comment>
<keyword evidence="9" id="KW-0560">Oxidoreductase</keyword>
<keyword evidence="6" id="KW-1003">Cell membrane</keyword>
<dbReference type="GO" id="GO:0048038">
    <property type="term" value="F:quinone binding"/>
    <property type="evidence" value="ECO:0007669"/>
    <property type="project" value="UniProtKB-KW"/>
</dbReference>
<evidence type="ECO:0000256" key="3">
    <source>
        <dbReference type="ARBA" id="ARBA00022692"/>
    </source>
</evidence>
<comment type="caution">
    <text evidence="9">The sequence shown here is derived from an EMBL/GenBank/DDBJ whole genome shotgun (WGS) entry which is preliminary data.</text>
</comment>
<protein>
    <recommendedName>
        <fullName evidence="6">NADH-quinone oxidoreductase subunit N</fullName>
        <ecNumber evidence="6">7.1.1.-</ecNumber>
    </recommendedName>
    <alternativeName>
        <fullName evidence="6">NADH dehydrogenase I subunit N</fullName>
    </alternativeName>
    <alternativeName>
        <fullName evidence="6">NDH-1 subunit N</fullName>
    </alternativeName>
</protein>
<comment type="similarity">
    <text evidence="6">Belongs to the complex I subunit 2 family.</text>
</comment>
<feature type="transmembrane region" description="Helical" evidence="6">
    <location>
        <begin position="238"/>
        <end position="259"/>
    </location>
</feature>
<dbReference type="PANTHER" id="PTHR22773">
    <property type="entry name" value="NADH DEHYDROGENASE"/>
    <property type="match status" value="1"/>
</dbReference>
<evidence type="ECO:0000256" key="7">
    <source>
        <dbReference type="RuleBase" id="RU000320"/>
    </source>
</evidence>
<dbReference type="NCBIfam" id="TIGR01770">
    <property type="entry name" value="NDH_I_N"/>
    <property type="match status" value="1"/>
</dbReference>
<dbReference type="PRINTS" id="PR01434">
    <property type="entry name" value="NADHDHGNASE5"/>
</dbReference>
<evidence type="ECO:0000256" key="5">
    <source>
        <dbReference type="ARBA" id="ARBA00023136"/>
    </source>
</evidence>